<dbReference type="GO" id="GO:0019678">
    <property type="term" value="P:propionate metabolic process, methylmalonyl pathway"/>
    <property type="evidence" value="ECO:0007669"/>
    <property type="project" value="TreeGrafter"/>
</dbReference>
<dbReference type="GO" id="GO:0005737">
    <property type="term" value="C:cytoplasm"/>
    <property type="evidence" value="ECO:0007669"/>
    <property type="project" value="TreeGrafter"/>
</dbReference>
<feature type="domain" description="Methylmalonyl-CoA mutase alpha/beta chain catalytic" evidence="6">
    <location>
        <begin position="168"/>
        <end position="413"/>
    </location>
</feature>
<protein>
    <submittedName>
        <fullName evidence="7">Methylmalonyl-CoA mutase</fullName>
    </submittedName>
</protein>
<dbReference type="SUPFAM" id="SSF52242">
    <property type="entry name" value="Cobalamin (vitamin B12)-binding domain"/>
    <property type="match status" value="1"/>
</dbReference>
<evidence type="ECO:0000256" key="1">
    <source>
        <dbReference type="ARBA" id="ARBA00001922"/>
    </source>
</evidence>
<dbReference type="InterPro" id="IPR036724">
    <property type="entry name" value="Cobalamin-bd_sf"/>
</dbReference>
<dbReference type="RefSeq" id="WP_092051098.1">
    <property type="nucleotide sequence ID" value="NZ_FNZF01000002.1"/>
</dbReference>
<dbReference type="GO" id="GO:0031419">
    <property type="term" value="F:cobalamin binding"/>
    <property type="evidence" value="ECO:0007669"/>
    <property type="project" value="UniProtKB-KW"/>
</dbReference>
<comment type="cofactor">
    <cofactor evidence="1">
        <name>adenosylcob(III)alamin</name>
        <dbReference type="ChEBI" id="CHEBI:18408"/>
    </cofactor>
</comment>
<dbReference type="InterPro" id="IPR016176">
    <property type="entry name" value="Cbl-dep_enz_cat"/>
</dbReference>
<dbReference type="Gene3D" id="3.40.50.280">
    <property type="entry name" value="Cobalamin-binding domain"/>
    <property type="match status" value="1"/>
</dbReference>
<dbReference type="OrthoDB" id="9762378at2"/>
<dbReference type="PANTHER" id="PTHR48101:SF1">
    <property type="entry name" value="METHYLMALONYL-COA MUTASE, LARGE SUBUNIT"/>
    <property type="match status" value="1"/>
</dbReference>
<dbReference type="PANTHER" id="PTHR48101">
    <property type="entry name" value="METHYLMALONYL-COA MUTASE, MITOCHONDRIAL-RELATED"/>
    <property type="match status" value="1"/>
</dbReference>
<dbReference type="GO" id="GO:0046872">
    <property type="term" value="F:metal ion binding"/>
    <property type="evidence" value="ECO:0007669"/>
    <property type="project" value="InterPro"/>
</dbReference>
<evidence type="ECO:0000256" key="3">
    <source>
        <dbReference type="ARBA" id="ARBA00022628"/>
    </source>
</evidence>
<evidence type="ECO:0000256" key="2">
    <source>
        <dbReference type="ARBA" id="ARBA00008465"/>
    </source>
</evidence>
<keyword evidence="8" id="KW-1185">Reference proteome</keyword>
<dbReference type="Pfam" id="PF01642">
    <property type="entry name" value="MM_CoA_mutase"/>
    <property type="match status" value="1"/>
</dbReference>
<gene>
    <name evidence="7" type="ORF">SAMN04488127_1216</name>
</gene>
<evidence type="ECO:0000256" key="4">
    <source>
        <dbReference type="ARBA" id="ARBA00023235"/>
    </source>
</evidence>
<keyword evidence="5" id="KW-0170">Cobalt</keyword>
<dbReference type="Proteomes" id="UP000199200">
    <property type="component" value="Unassembled WGS sequence"/>
</dbReference>
<accession>A0A1H6WPR5</accession>
<keyword evidence="3" id="KW-0846">Cobalamin</keyword>
<reference evidence="8" key="1">
    <citation type="submission" date="2016-10" db="EMBL/GenBank/DDBJ databases">
        <authorList>
            <person name="Varghese N."/>
            <person name="Submissions S."/>
        </authorList>
    </citation>
    <scope>NUCLEOTIDE SEQUENCE [LARGE SCALE GENOMIC DNA]</scope>
    <source>
        <strain evidence="8">CGMCC 1.6763</strain>
    </source>
</reference>
<organism evidence="7 8">
    <name type="scientific">Bhargavaea ginsengi</name>
    <dbReference type="NCBI Taxonomy" id="426757"/>
    <lineage>
        <taxon>Bacteria</taxon>
        <taxon>Bacillati</taxon>
        <taxon>Bacillota</taxon>
        <taxon>Bacilli</taxon>
        <taxon>Bacillales</taxon>
        <taxon>Caryophanaceae</taxon>
        <taxon>Bhargavaea</taxon>
    </lineage>
</organism>
<evidence type="ECO:0000259" key="6">
    <source>
        <dbReference type="Pfam" id="PF01642"/>
    </source>
</evidence>
<dbReference type="InterPro" id="IPR006099">
    <property type="entry name" value="MeMalonylCoA_mutase_a/b_cat"/>
</dbReference>
<dbReference type="Gene3D" id="3.20.20.240">
    <property type="entry name" value="Methylmalonyl-CoA mutase"/>
    <property type="match status" value="2"/>
</dbReference>
<evidence type="ECO:0000313" key="7">
    <source>
        <dbReference type="EMBL" id="SEJ18868.1"/>
    </source>
</evidence>
<dbReference type="GO" id="GO:0004494">
    <property type="term" value="F:methylmalonyl-CoA mutase activity"/>
    <property type="evidence" value="ECO:0007669"/>
    <property type="project" value="UniProtKB-EC"/>
</dbReference>
<dbReference type="STRING" id="426757.SAMN04488127_1216"/>
<evidence type="ECO:0000313" key="8">
    <source>
        <dbReference type="Proteomes" id="UP000199200"/>
    </source>
</evidence>
<dbReference type="AlphaFoldDB" id="A0A1H6WPR5"/>
<keyword evidence="4" id="KW-0413">Isomerase</keyword>
<proteinExistence type="inferred from homology"/>
<dbReference type="EMBL" id="FNZF01000002">
    <property type="protein sequence ID" value="SEJ18868.1"/>
    <property type="molecule type" value="Genomic_DNA"/>
</dbReference>
<dbReference type="SUPFAM" id="SSF51703">
    <property type="entry name" value="Cobalamin (vitamin B12)-dependent enzymes"/>
    <property type="match status" value="1"/>
</dbReference>
<comment type="similarity">
    <text evidence="2">Belongs to the methylmalonyl-CoA mutase family.</text>
</comment>
<sequence length="563" mass="61078">MTIHTMKQTSFEPPVIGEWRETAEASLKGKPLASLETRTPEGIILKPLYTANDIPEGQEERLNAIRGGIGRADWTLLQETPETEPAAYLEKTKSALSRGNGAVVYTGGWEKEADSKVLDELSALITEVPVYIRCSPDDPFLSVFGRVPDDRRSLVTGYADVERTADLSRRFPTLRTIAVDTGSVHMKGADAVTELAAALSMAAEIAEEEDDFGALAKKLFFTFDVDTHFFTEVAKLRAFRLLFKSFSAAYGEQEPAQVPVLARTSLRTFTLADPYVNLLRSGNEAFAAAIGGADGIMVAPLDSLTGSTGFSERVARNVQHILKEEAHADRVLDPAGGSYYIESLTESLYRGAWELFLQFEEQGGVSALAADGALDRLLGEKKEARIRNFAARKESLIGTNIYADPEEQVQPASGADEPKGRFAEPFEALRSALHGSTVHLIRIGTLKAVKPVADFAAGVLAVGGIRPELSPLFETAEEALGYLQSEQPRYAILCAPGDQAEQSVRRVLEGKPADTILDAAGRFPDETAASLREAGLNGFHYRGQDILDKLTEVKGILEGGTQR</sequence>
<evidence type="ECO:0000256" key="5">
    <source>
        <dbReference type="ARBA" id="ARBA00023285"/>
    </source>
</evidence>
<name>A0A1H6WPR5_9BACL</name>